<feature type="domain" description="POU-specific" evidence="16">
    <location>
        <begin position="210"/>
        <end position="284"/>
    </location>
</feature>
<dbReference type="PROSITE" id="PS00465">
    <property type="entry name" value="POU_2"/>
    <property type="match status" value="1"/>
</dbReference>
<dbReference type="GO" id="GO:0000978">
    <property type="term" value="F:RNA polymerase II cis-regulatory region sequence-specific DNA binding"/>
    <property type="evidence" value="ECO:0007669"/>
    <property type="project" value="TreeGrafter"/>
</dbReference>
<evidence type="ECO:0000256" key="3">
    <source>
        <dbReference type="ARBA" id="ARBA00010250"/>
    </source>
</evidence>
<feature type="compositionally biased region" description="Polar residues" evidence="14">
    <location>
        <begin position="9"/>
        <end position="22"/>
    </location>
</feature>
<evidence type="ECO:0000256" key="9">
    <source>
        <dbReference type="ARBA" id="ARBA00023163"/>
    </source>
</evidence>
<proteinExistence type="inferred from homology"/>
<evidence type="ECO:0000256" key="11">
    <source>
        <dbReference type="PROSITE-ProRule" id="PRU00108"/>
    </source>
</evidence>
<dbReference type="InterPro" id="IPR009057">
    <property type="entry name" value="Homeodomain-like_sf"/>
</dbReference>
<dbReference type="Gene3D" id="1.10.260.40">
    <property type="entry name" value="lambda repressor-like DNA-binding domains"/>
    <property type="match status" value="1"/>
</dbReference>
<dbReference type="Pfam" id="PF00157">
    <property type="entry name" value="Pou"/>
    <property type="match status" value="1"/>
</dbReference>
<dbReference type="Gene3D" id="1.10.10.60">
    <property type="entry name" value="Homeodomain-like"/>
    <property type="match status" value="1"/>
</dbReference>
<dbReference type="SMART" id="SM00352">
    <property type="entry name" value="POU"/>
    <property type="match status" value="1"/>
</dbReference>
<evidence type="ECO:0000256" key="14">
    <source>
        <dbReference type="SAM" id="MobiDB-lite"/>
    </source>
</evidence>
<dbReference type="InterPro" id="IPR045703">
    <property type="entry name" value="POU2F1_C"/>
</dbReference>
<dbReference type="InterPro" id="IPR017970">
    <property type="entry name" value="Homeobox_CS"/>
</dbReference>
<protein>
    <recommendedName>
        <fullName evidence="13">POU domain protein</fullName>
    </recommendedName>
</protein>
<dbReference type="Ensembl" id="ENSCCRT00000158986.1">
    <property type="protein sequence ID" value="ENSCCRP00000177407.1"/>
    <property type="gene ID" value="ENSCCRG00000072522.1"/>
</dbReference>
<name>A0A9J8D4P8_CYPCA</name>
<dbReference type="SUPFAM" id="SSF47413">
    <property type="entry name" value="lambda repressor-like DNA-binding domains"/>
    <property type="match status" value="1"/>
</dbReference>
<evidence type="ECO:0000256" key="4">
    <source>
        <dbReference type="ARBA" id="ARBA00022473"/>
    </source>
</evidence>
<dbReference type="InterPro" id="IPR000327">
    <property type="entry name" value="POU_dom"/>
</dbReference>
<evidence type="ECO:0000256" key="1">
    <source>
        <dbReference type="ARBA" id="ARBA00004123"/>
    </source>
</evidence>
<reference evidence="17" key="2">
    <citation type="submission" date="2025-09" db="UniProtKB">
        <authorList>
            <consortium name="Ensembl"/>
        </authorList>
    </citation>
    <scope>IDENTIFICATION</scope>
</reference>
<keyword evidence="6 11" id="KW-0238">DNA-binding</keyword>
<evidence type="ECO:0000256" key="10">
    <source>
        <dbReference type="ARBA" id="ARBA00023242"/>
    </source>
</evidence>
<dbReference type="SMART" id="SM00389">
    <property type="entry name" value="HOX"/>
    <property type="match status" value="1"/>
</dbReference>
<dbReference type="PROSITE" id="PS00027">
    <property type="entry name" value="HOMEOBOX_1"/>
    <property type="match status" value="1"/>
</dbReference>
<evidence type="ECO:0000259" key="15">
    <source>
        <dbReference type="PROSITE" id="PS50071"/>
    </source>
</evidence>
<dbReference type="InterPro" id="IPR013847">
    <property type="entry name" value="POU"/>
</dbReference>
<dbReference type="AlphaFoldDB" id="A0A9J8D4P8"/>
<dbReference type="InterPro" id="IPR001356">
    <property type="entry name" value="HD"/>
</dbReference>
<dbReference type="InterPro" id="IPR010982">
    <property type="entry name" value="Lambda_DNA-bd_dom_sf"/>
</dbReference>
<evidence type="ECO:0000313" key="17">
    <source>
        <dbReference type="Ensembl" id="ENSCCRP00000177407.1"/>
    </source>
</evidence>
<evidence type="ECO:0000256" key="13">
    <source>
        <dbReference type="RuleBase" id="RU361194"/>
    </source>
</evidence>
<dbReference type="PANTHER" id="PTHR11636:SF47">
    <property type="entry name" value="POU DOMAIN, CLASS 2, TRANSCRIPTION FACTOR 1"/>
    <property type="match status" value="1"/>
</dbReference>
<dbReference type="FunFam" id="1.10.10.60:FF:000005">
    <property type="entry name" value="POU domain protein"/>
    <property type="match status" value="1"/>
</dbReference>
<dbReference type="CDD" id="cd00086">
    <property type="entry name" value="homeodomain"/>
    <property type="match status" value="1"/>
</dbReference>
<accession>A0A9J8D4P8</accession>
<keyword evidence="4" id="KW-0217">Developmental protein</keyword>
<evidence type="ECO:0000256" key="5">
    <source>
        <dbReference type="ARBA" id="ARBA00023015"/>
    </source>
</evidence>
<dbReference type="GO" id="GO:0000981">
    <property type="term" value="F:DNA-binding transcription factor activity, RNA polymerase II-specific"/>
    <property type="evidence" value="ECO:0007669"/>
    <property type="project" value="InterPro"/>
</dbReference>
<dbReference type="SUPFAM" id="SSF46689">
    <property type="entry name" value="Homeodomain-like"/>
    <property type="match status" value="1"/>
</dbReference>
<organism evidence="17 18">
    <name type="scientific">Cyprinus carpio carpio</name>
    <dbReference type="NCBI Taxonomy" id="630221"/>
    <lineage>
        <taxon>Eukaryota</taxon>
        <taxon>Metazoa</taxon>
        <taxon>Chordata</taxon>
        <taxon>Craniata</taxon>
        <taxon>Vertebrata</taxon>
        <taxon>Euteleostomi</taxon>
        <taxon>Actinopterygii</taxon>
        <taxon>Neopterygii</taxon>
        <taxon>Teleostei</taxon>
        <taxon>Ostariophysi</taxon>
        <taxon>Cypriniformes</taxon>
        <taxon>Cyprinidae</taxon>
        <taxon>Cyprininae</taxon>
        <taxon>Cyprinus</taxon>
    </lineage>
</organism>
<evidence type="ECO:0000256" key="12">
    <source>
        <dbReference type="RuleBase" id="RU000682"/>
    </source>
</evidence>
<dbReference type="Pfam" id="PF00046">
    <property type="entry name" value="Homeodomain"/>
    <property type="match status" value="1"/>
</dbReference>
<feature type="DNA-binding region" description="Homeobox" evidence="11">
    <location>
        <begin position="311"/>
        <end position="371"/>
    </location>
</feature>
<dbReference type="PROSITE" id="PS50071">
    <property type="entry name" value="HOMEOBOX_2"/>
    <property type="match status" value="1"/>
</dbReference>
<dbReference type="PROSITE" id="PS51179">
    <property type="entry name" value="POU_3"/>
    <property type="match status" value="1"/>
</dbReference>
<keyword evidence="5" id="KW-0805">Transcription regulation</keyword>
<keyword evidence="9 13" id="KW-0804">Transcription</keyword>
<feature type="region of interest" description="Disordered" evidence="14">
    <location>
        <begin position="1"/>
        <end position="22"/>
    </location>
</feature>
<comment type="subcellular location">
    <subcellularLocation>
        <location evidence="1 11 12">Nucleus</location>
    </subcellularLocation>
</comment>
<keyword evidence="18" id="KW-1185">Reference proteome</keyword>
<feature type="region of interest" description="Disordered" evidence="14">
    <location>
        <begin position="452"/>
        <end position="472"/>
    </location>
</feature>
<keyword evidence="10 11" id="KW-0539">Nucleus</keyword>
<feature type="region of interest" description="Disordered" evidence="14">
    <location>
        <begin position="286"/>
        <end position="312"/>
    </location>
</feature>
<dbReference type="GeneTree" id="ENSGT00940000157831"/>
<sequence>MADGGAASQDESSGPGAQTNGLDFHRQTVQTTSAITNAHAQALLQQLTFTPAQQQLLLQQAQAQLLAAAVQHSAGQQSNTTGASISASAATPITLSQPIQITPQLQQLQQQQNLNLQQFVLVQPGHPIATQLQPAQFIISQTPQGQQSLLQAQNLLTQLPQSQANLLQTQPSITLATQPATPTRTIAATPIQSLPHSQTTPKHIDTPSLEEPSDLEELEQFAKTFKQRRIKLGFTQGDVGLAMGKLYGNDFSQTTISRFEALNLSFKNMCKLKPLLEKWLNDAENQTSDQALSSPSSLGSPGLGLEGLNRRRKKRTSIETNIRVALEKSFLEQNQKPTSEEITMIADQLNMEKEVIRVWFCNRRQKEKRINPPSSGSAISTPIKAIFSPTTPLALSTASLVTSNTPTTITVNPVMPLTSTSVSSIGFTGTTIGSATTNTASVISTAPVVTTAASSPSISPSPTAAQTSSSEQASAQEMVTAVSQAPCSLATTLCTGQVMVASPSLTAALQGAGQLPTSASIAAMAAAAGLNPGLMASSQFSPGGALLSLAPGGLGSALSPALMSNSTLATIQGVWSALASSGTLPITSLDGSGNFLFANTCAGSTPNLVTAPLFLNPQNLSLLASNPVSLVSAGGAAGAAGALNLHITADAHQSAVTTATMPASTITTASKAQ</sequence>
<dbReference type="PROSITE" id="PS00035">
    <property type="entry name" value="POU_1"/>
    <property type="match status" value="1"/>
</dbReference>
<evidence type="ECO:0000256" key="2">
    <source>
        <dbReference type="ARBA" id="ARBA00008879"/>
    </source>
</evidence>
<feature type="region of interest" description="Disordered" evidence="14">
    <location>
        <begin position="192"/>
        <end position="213"/>
    </location>
</feature>
<keyword evidence="8" id="KW-0010">Activator</keyword>
<evidence type="ECO:0000256" key="6">
    <source>
        <dbReference type="ARBA" id="ARBA00023125"/>
    </source>
</evidence>
<comment type="similarity">
    <text evidence="3">Belongs to the POU transcription factor family. Class-3 subfamily.</text>
</comment>
<dbReference type="PRINTS" id="PR00028">
    <property type="entry name" value="POUDOMAIN"/>
</dbReference>
<evidence type="ECO:0000313" key="18">
    <source>
        <dbReference type="Proteomes" id="UP001108240"/>
    </source>
</evidence>
<dbReference type="Pfam" id="PF19536">
    <property type="entry name" value="POU2F1_C"/>
    <property type="match status" value="1"/>
</dbReference>
<dbReference type="InterPro" id="IPR050255">
    <property type="entry name" value="POU_domain_TF"/>
</dbReference>
<dbReference type="Proteomes" id="UP001108240">
    <property type="component" value="Unplaced"/>
</dbReference>
<evidence type="ECO:0000256" key="7">
    <source>
        <dbReference type="ARBA" id="ARBA00023155"/>
    </source>
</evidence>
<dbReference type="GO" id="GO:0005634">
    <property type="term" value="C:nucleus"/>
    <property type="evidence" value="ECO:0007669"/>
    <property type="project" value="UniProtKB-SubCell"/>
</dbReference>
<keyword evidence="7 11" id="KW-0371">Homeobox</keyword>
<comment type="similarity">
    <text evidence="2">Belongs to the POU transcription factor family. Class-2 subfamily.</text>
</comment>
<dbReference type="PRINTS" id="PR00029">
    <property type="entry name" value="OCTAMER"/>
</dbReference>
<dbReference type="InterPro" id="IPR000972">
    <property type="entry name" value="TF_octamer"/>
</dbReference>
<feature type="domain" description="Homeobox" evidence="15">
    <location>
        <begin position="309"/>
        <end position="370"/>
    </location>
</feature>
<dbReference type="FunFam" id="1.10.260.40:FF:000001">
    <property type="entry name" value="POU domain protein"/>
    <property type="match status" value="1"/>
</dbReference>
<dbReference type="PANTHER" id="PTHR11636">
    <property type="entry name" value="POU DOMAIN"/>
    <property type="match status" value="1"/>
</dbReference>
<evidence type="ECO:0000256" key="8">
    <source>
        <dbReference type="ARBA" id="ARBA00023159"/>
    </source>
</evidence>
<evidence type="ECO:0000259" key="16">
    <source>
        <dbReference type="PROSITE" id="PS51179"/>
    </source>
</evidence>
<reference evidence="17" key="1">
    <citation type="submission" date="2025-08" db="UniProtKB">
        <authorList>
            <consortium name="Ensembl"/>
        </authorList>
    </citation>
    <scope>IDENTIFICATION</scope>
</reference>